<evidence type="ECO:0000256" key="8">
    <source>
        <dbReference type="ARBA" id="ARBA00022777"/>
    </source>
</evidence>
<dbReference type="GO" id="GO:0005886">
    <property type="term" value="C:plasma membrane"/>
    <property type="evidence" value="ECO:0007669"/>
    <property type="project" value="UniProtKB-SubCell"/>
</dbReference>
<evidence type="ECO:0000256" key="7">
    <source>
        <dbReference type="ARBA" id="ARBA00022741"/>
    </source>
</evidence>
<comment type="subcellular location">
    <subcellularLocation>
        <location evidence="2">Cell membrane</location>
        <topology evidence="2">Multi-pass membrane protein</topology>
    </subcellularLocation>
</comment>
<keyword evidence="8" id="KW-0418">Kinase</keyword>
<evidence type="ECO:0000256" key="5">
    <source>
        <dbReference type="ARBA" id="ARBA00022553"/>
    </source>
</evidence>
<name>A0A0M2UZP4_9GAMM</name>
<dbReference type="PANTHER" id="PTHR45528">
    <property type="entry name" value="SENSOR HISTIDINE KINASE CPXA"/>
    <property type="match status" value="1"/>
</dbReference>
<protein>
    <recommendedName>
        <fullName evidence="3">histidine kinase</fullName>
        <ecNumber evidence="3">2.7.13.3</ecNumber>
    </recommendedName>
</protein>
<keyword evidence="9" id="KW-0067">ATP-binding</keyword>
<dbReference type="RefSeq" id="WP_046559054.1">
    <property type="nucleotide sequence ID" value="NZ_LAHO01000021.1"/>
</dbReference>
<evidence type="ECO:0000256" key="2">
    <source>
        <dbReference type="ARBA" id="ARBA00004651"/>
    </source>
</evidence>
<evidence type="ECO:0000256" key="4">
    <source>
        <dbReference type="ARBA" id="ARBA00022475"/>
    </source>
</evidence>
<evidence type="ECO:0000259" key="12">
    <source>
        <dbReference type="PROSITE" id="PS50109"/>
    </source>
</evidence>
<feature type="domain" description="Histidine kinase" evidence="12">
    <location>
        <begin position="15"/>
        <end position="229"/>
    </location>
</feature>
<evidence type="ECO:0000256" key="10">
    <source>
        <dbReference type="ARBA" id="ARBA00023012"/>
    </source>
</evidence>
<keyword evidence="4" id="KW-1003">Cell membrane</keyword>
<dbReference type="SUPFAM" id="SSF55874">
    <property type="entry name" value="ATPase domain of HSP90 chaperone/DNA topoisomerase II/histidine kinase"/>
    <property type="match status" value="1"/>
</dbReference>
<dbReference type="EMBL" id="LAHO01000021">
    <property type="protein sequence ID" value="KKO44022.1"/>
    <property type="molecule type" value="Genomic_DNA"/>
</dbReference>
<dbReference type="InterPro" id="IPR050398">
    <property type="entry name" value="HssS/ArlS-like"/>
</dbReference>
<evidence type="ECO:0000256" key="11">
    <source>
        <dbReference type="ARBA" id="ARBA00023136"/>
    </source>
</evidence>
<sequence>MSASTEIDFATVLACSVHDMKNSLCMLIQSAELIQAEGNKLSSDARDELARLHYEANRLNSNLLQLLSLYRLEREQLPIQIDQHFLAEIFEELLLKNQYFAAQRGIEVRVEVDENLSWFFDRDLVLNMLNDAIANALRYSNKRISLSAWVVADTLQISVADDGPGFPDFMLQDASPDMNKLNLKHGHTGLGIFFAKLIAKAHRNKNLRGKVCLENGGVHNGGVFSLSLP</sequence>
<dbReference type="PRINTS" id="PR00344">
    <property type="entry name" value="BCTRLSENSOR"/>
</dbReference>
<evidence type="ECO:0000256" key="1">
    <source>
        <dbReference type="ARBA" id="ARBA00000085"/>
    </source>
</evidence>
<keyword evidence="11" id="KW-0472">Membrane</keyword>
<dbReference type="Gene3D" id="1.10.287.130">
    <property type="match status" value="1"/>
</dbReference>
<keyword evidence="7" id="KW-0547">Nucleotide-binding</keyword>
<gene>
    <name evidence="13" type="ORF">WG68_17675</name>
</gene>
<dbReference type="GO" id="GO:0005524">
    <property type="term" value="F:ATP binding"/>
    <property type="evidence" value="ECO:0007669"/>
    <property type="project" value="UniProtKB-KW"/>
</dbReference>
<dbReference type="InterPro" id="IPR003594">
    <property type="entry name" value="HATPase_dom"/>
</dbReference>
<evidence type="ECO:0000256" key="3">
    <source>
        <dbReference type="ARBA" id="ARBA00012438"/>
    </source>
</evidence>
<keyword evidence="14" id="KW-1185">Reference proteome</keyword>
<proteinExistence type="predicted"/>
<organism evidence="13 14">
    <name type="scientific">Arsukibacterium ikkense</name>
    <dbReference type="NCBI Taxonomy" id="336831"/>
    <lineage>
        <taxon>Bacteria</taxon>
        <taxon>Pseudomonadati</taxon>
        <taxon>Pseudomonadota</taxon>
        <taxon>Gammaproteobacteria</taxon>
        <taxon>Chromatiales</taxon>
        <taxon>Chromatiaceae</taxon>
        <taxon>Arsukibacterium</taxon>
    </lineage>
</organism>
<evidence type="ECO:0000256" key="9">
    <source>
        <dbReference type="ARBA" id="ARBA00022840"/>
    </source>
</evidence>
<keyword evidence="10" id="KW-0902">Two-component regulatory system</keyword>
<dbReference type="PATRIC" id="fig|336831.14.peg.671"/>
<dbReference type="Proteomes" id="UP000034228">
    <property type="component" value="Unassembled WGS sequence"/>
</dbReference>
<dbReference type="SMART" id="SM00387">
    <property type="entry name" value="HATPase_c"/>
    <property type="match status" value="1"/>
</dbReference>
<dbReference type="InterPro" id="IPR036890">
    <property type="entry name" value="HATPase_C_sf"/>
</dbReference>
<comment type="caution">
    <text evidence="13">The sequence shown here is derived from an EMBL/GenBank/DDBJ whole genome shotgun (WGS) entry which is preliminary data.</text>
</comment>
<dbReference type="Pfam" id="PF02518">
    <property type="entry name" value="HATPase_c"/>
    <property type="match status" value="1"/>
</dbReference>
<dbReference type="AlphaFoldDB" id="A0A0M2UZP4"/>
<dbReference type="InterPro" id="IPR004358">
    <property type="entry name" value="Sig_transdc_His_kin-like_C"/>
</dbReference>
<accession>A0A0M2UZP4</accession>
<keyword evidence="6" id="KW-0808">Transferase</keyword>
<dbReference type="PANTHER" id="PTHR45528:SF1">
    <property type="entry name" value="SENSOR HISTIDINE KINASE CPXA"/>
    <property type="match status" value="1"/>
</dbReference>
<reference evidence="13 14" key="1">
    <citation type="submission" date="2015-03" db="EMBL/GenBank/DDBJ databases">
        <title>Draft genome sequences of two protease-producing strains of Arsukibacterium isolated from two cold and alkaline environments.</title>
        <authorList>
            <person name="Lylloff J.E."/>
            <person name="Skov L.B."/>
            <person name="Jepsen M."/>
            <person name="Hallin P.F."/>
            <person name="Sorensen S.J."/>
            <person name="Stougaard P."/>
            <person name="Glaring M.A."/>
        </authorList>
    </citation>
    <scope>NUCLEOTIDE SEQUENCE [LARGE SCALE GENOMIC DNA]</scope>
    <source>
        <strain evidence="13 14">GCM72</strain>
    </source>
</reference>
<evidence type="ECO:0000256" key="6">
    <source>
        <dbReference type="ARBA" id="ARBA00022679"/>
    </source>
</evidence>
<keyword evidence="5" id="KW-0597">Phosphoprotein</keyword>
<evidence type="ECO:0000313" key="14">
    <source>
        <dbReference type="Proteomes" id="UP000034228"/>
    </source>
</evidence>
<dbReference type="PROSITE" id="PS50109">
    <property type="entry name" value="HIS_KIN"/>
    <property type="match status" value="1"/>
</dbReference>
<evidence type="ECO:0000313" key="13">
    <source>
        <dbReference type="EMBL" id="KKO44022.1"/>
    </source>
</evidence>
<dbReference type="EC" id="2.7.13.3" evidence="3"/>
<dbReference type="STRING" id="336831.WG68_17675"/>
<comment type="catalytic activity">
    <reaction evidence="1">
        <text>ATP + protein L-histidine = ADP + protein N-phospho-L-histidine.</text>
        <dbReference type="EC" id="2.7.13.3"/>
    </reaction>
</comment>
<dbReference type="Gene3D" id="3.30.565.10">
    <property type="entry name" value="Histidine kinase-like ATPase, C-terminal domain"/>
    <property type="match status" value="1"/>
</dbReference>
<dbReference type="GO" id="GO:0004673">
    <property type="term" value="F:protein histidine kinase activity"/>
    <property type="evidence" value="ECO:0007669"/>
    <property type="project" value="UniProtKB-EC"/>
</dbReference>
<dbReference type="OrthoDB" id="9811306at2"/>
<dbReference type="GO" id="GO:0000160">
    <property type="term" value="P:phosphorelay signal transduction system"/>
    <property type="evidence" value="ECO:0007669"/>
    <property type="project" value="UniProtKB-KW"/>
</dbReference>
<dbReference type="InterPro" id="IPR005467">
    <property type="entry name" value="His_kinase_dom"/>
</dbReference>